<dbReference type="InterPro" id="IPR000792">
    <property type="entry name" value="Tscrpt_reg_LuxR_C"/>
</dbReference>
<gene>
    <name evidence="5" type="ORF">QRX60_29380</name>
</gene>
<dbReference type="KEGG" id="amog:QRX60_29380"/>
<protein>
    <submittedName>
        <fullName evidence="5">LuxR C-terminal-related transcriptional regulator</fullName>
    </submittedName>
</protein>
<accession>A0A9Y2JJ04</accession>
<dbReference type="Pfam" id="PF00196">
    <property type="entry name" value="GerE"/>
    <property type="match status" value="1"/>
</dbReference>
<dbReference type="EMBL" id="CP127295">
    <property type="protein sequence ID" value="WIX98178.1"/>
    <property type="molecule type" value="Genomic_DNA"/>
</dbReference>
<dbReference type="PANTHER" id="PTHR44688:SF16">
    <property type="entry name" value="DNA-BINDING TRANSCRIPTIONAL ACTIVATOR DEVR_DOSR"/>
    <property type="match status" value="1"/>
</dbReference>
<dbReference type="PRINTS" id="PR00038">
    <property type="entry name" value="HTHLUXR"/>
</dbReference>
<dbReference type="SUPFAM" id="SSF46894">
    <property type="entry name" value="C-terminal effector domain of the bipartite response regulators"/>
    <property type="match status" value="1"/>
</dbReference>
<dbReference type="PROSITE" id="PS00622">
    <property type="entry name" value="HTH_LUXR_1"/>
    <property type="match status" value="1"/>
</dbReference>
<evidence type="ECO:0000256" key="1">
    <source>
        <dbReference type="ARBA" id="ARBA00023015"/>
    </source>
</evidence>
<sequence length="400" mass="42367">MLPELVTTWPGLPEPHEGSCPAEEALTLLARGTDRSTAVRLADFALDADACLAHARCLWRAVTVLLCAGELVSADARLRRLEGTCDGRAAELVAVLRAQHARLVGDLAGARKALAPLASAEASPFARRLAVPFLAEALVAAGEVADAEAVLAGDDSDRAPAARFTRPLLLAARGAVHLEAGRPREALEDFLACLRFPAAELSAHFAVMHCRGLAALAARAGGRAERAVDLAAREQEAALAWGSPAYVGWALYVRAIAGGPDGATGLLVDAIDLLEVAQARVVLAAAAHELGRRLARAGDVTAARRELERAGRWAGQIGHGRLAAKVQAASQDVAHVVPRSSLTTQEAKIAELARAGYSNKQIAEKLYLTVRTIEFHLSNVYRKLRISSRRELMDGTSRSQ</sequence>
<dbReference type="GO" id="GO:0006355">
    <property type="term" value="P:regulation of DNA-templated transcription"/>
    <property type="evidence" value="ECO:0007669"/>
    <property type="project" value="InterPro"/>
</dbReference>
<dbReference type="CDD" id="cd06170">
    <property type="entry name" value="LuxR_C_like"/>
    <property type="match status" value="1"/>
</dbReference>
<proteinExistence type="predicted"/>
<name>A0A9Y2JJ04_9PSEU</name>
<evidence type="ECO:0000256" key="3">
    <source>
        <dbReference type="ARBA" id="ARBA00023163"/>
    </source>
</evidence>
<dbReference type="InterPro" id="IPR036388">
    <property type="entry name" value="WH-like_DNA-bd_sf"/>
</dbReference>
<feature type="domain" description="HTH luxR-type" evidence="4">
    <location>
        <begin position="335"/>
        <end position="400"/>
    </location>
</feature>
<dbReference type="PROSITE" id="PS50043">
    <property type="entry name" value="HTH_LUXR_2"/>
    <property type="match status" value="1"/>
</dbReference>
<evidence type="ECO:0000313" key="6">
    <source>
        <dbReference type="Proteomes" id="UP001239397"/>
    </source>
</evidence>
<evidence type="ECO:0000313" key="5">
    <source>
        <dbReference type="EMBL" id="WIX98178.1"/>
    </source>
</evidence>
<dbReference type="AlphaFoldDB" id="A0A9Y2JJ04"/>
<reference evidence="5 6" key="1">
    <citation type="submission" date="2023-06" db="EMBL/GenBank/DDBJ databases">
        <authorList>
            <person name="Oyuntsetseg B."/>
            <person name="Kim S.B."/>
        </authorList>
    </citation>
    <scope>NUCLEOTIDE SEQUENCE [LARGE SCALE GENOMIC DNA]</scope>
    <source>
        <strain evidence="5 6">4-36</strain>
    </source>
</reference>
<evidence type="ECO:0000256" key="2">
    <source>
        <dbReference type="ARBA" id="ARBA00023125"/>
    </source>
</evidence>
<dbReference type="PANTHER" id="PTHR44688">
    <property type="entry name" value="DNA-BINDING TRANSCRIPTIONAL ACTIVATOR DEVR_DOSR"/>
    <property type="match status" value="1"/>
</dbReference>
<dbReference type="InterPro" id="IPR016032">
    <property type="entry name" value="Sig_transdc_resp-reg_C-effctor"/>
</dbReference>
<dbReference type="Proteomes" id="UP001239397">
    <property type="component" value="Chromosome"/>
</dbReference>
<dbReference type="Gene3D" id="1.10.10.10">
    <property type="entry name" value="Winged helix-like DNA-binding domain superfamily/Winged helix DNA-binding domain"/>
    <property type="match status" value="1"/>
</dbReference>
<keyword evidence="1" id="KW-0805">Transcription regulation</keyword>
<keyword evidence="6" id="KW-1185">Reference proteome</keyword>
<keyword evidence="3" id="KW-0804">Transcription</keyword>
<dbReference type="GO" id="GO:0003677">
    <property type="term" value="F:DNA binding"/>
    <property type="evidence" value="ECO:0007669"/>
    <property type="project" value="UniProtKB-KW"/>
</dbReference>
<dbReference type="RefSeq" id="WP_285994663.1">
    <property type="nucleotide sequence ID" value="NZ_CP127295.1"/>
</dbReference>
<organism evidence="5 6">
    <name type="scientific">Amycolatopsis mongoliensis</name>
    <dbReference type="NCBI Taxonomy" id="715475"/>
    <lineage>
        <taxon>Bacteria</taxon>
        <taxon>Bacillati</taxon>
        <taxon>Actinomycetota</taxon>
        <taxon>Actinomycetes</taxon>
        <taxon>Pseudonocardiales</taxon>
        <taxon>Pseudonocardiaceae</taxon>
        <taxon>Amycolatopsis</taxon>
    </lineage>
</organism>
<evidence type="ECO:0000259" key="4">
    <source>
        <dbReference type="PROSITE" id="PS50043"/>
    </source>
</evidence>
<keyword evidence="2" id="KW-0238">DNA-binding</keyword>
<dbReference type="SMART" id="SM00421">
    <property type="entry name" value="HTH_LUXR"/>
    <property type="match status" value="1"/>
</dbReference>